<keyword evidence="4" id="KW-0862">Zinc</keyword>
<accession>A0A8S9ZY19</accession>
<dbReference type="OrthoDB" id="62364at2759"/>
<organism evidence="6 7">
    <name type="scientific">Meloidogyne graminicola</name>
    <dbReference type="NCBI Taxonomy" id="189291"/>
    <lineage>
        <taxon>Eukaryota</taxon>
        <taxon>Metazoa</taxon>
        <taxon>Ecdysozoa</taxon>
        <taxon>Nematoda</taxon>
        <taxon>Chromadorea</taxon>
        <taxon>Rhabditida</taxon>
        <taxon>Tylenchina</taxon>
        <taxon>Tylenchomorpha</taxon>
        <taxon>Tylenchoidea</taxon>
        <taxon>Meloidogynidae</taxon>
        <taxon>Meloidogyninae</taxon>
        <taxon>Meloidogyne</taxon>
    </lineage>
</organism>
<dbReference type="Proteomes" id="UP000605970">
    <property type="component" value="Unassembled WGS sequence"/>
</dbReference>
<dbReference type="SMART" id="SM01175">
    <property type="entry name" value="DUF4206"/>
    <property type="match status" value="1"/>
</dbReference>
<sequence length="400" mass="45866">MSPLIQKIVHFPQNTTTLTSSYKLPKRLLHLIKIPVEKGLDAQNFRCKTCCRNIGVGFGQFKNCALNGNYYCEDCFSSGGDSLIPSYAILNTDFKPKYISNSSRVLLQSIMDQPLFKVDFLNPYIYEHSKNMRKIRDIRRKLGYSVMYLLSCKNSVANDIRRRLWPHNHLHSDIHAYSLMDLECVANGTLERRLSTLLASTLSHIWDCPLCLQKGFFCELCSSDRPIYPFQTETVCQCPNCSACFHRTCSTKFGLKEVKDENLNEKDFQKNSNEDTQECQQNNCPKCLRRAKLASSAGGLFSSSPSSLLNLSPGSSHHLLSTKICDFYILLQVANKENALLTSEMVYLHYVTFGTINQFHTFWNLNGRFWTDLGRNLELFNNILCPVYYYAYVNLDDIDI</sequence>
<dbReference type="PANTHER" id="PTHR12326">
    <property type="entry name" value="PLECKSTRIN HOMOLOGY DOMAIN CONTAINING PROTEIN"/>
    <property type="match status" value="1"/>
</dbReference>
<dbReference type="AlphaFoldDB" id="A0A8S9ZY19"/>
<dbReference type="GO" id="GO:0008270">
    <property type="term" value="F:zinc ion binding"/>
    <property type="evidence" value="ECO:0007669"/>
    <property type="project" value="UniProtKB-KW"/>
</dbReference>
<dbReference type="InterPro" id="IPR051366">
    <property type="entry name" value="DEF8"/>
</dbReference>
<evidence type="ECO:0000313" key="6">
    <source>
        <dbReference type="EMBL" id="KAF7638517.1"/>
    </source>
</evidence>
<keyword evidence="2" id="KW-0677">Repeat</keyword>
<evidence type="ECO:0000256" key="3">
    <source>
        <dbReference type="ARBA" id="ARBA00022771"/>
    </source>
</evidence>
<evidence type="ECO:0000259" key="5">
    <source>
        <dbReference type="SMART" id="SM01175"/>
    </source>
</evidence>
<evidence type="ECO:0000256" key="4">
    <source>
        <dbReference type="ARBA" id="ARBA00022833"/>
    </source>
</evidence>
<evidence type="ECO:0000256" key="2">
    <source>
        <dbReference type="ARBA" id="ARBA00022737"/>
    </source>
</evidence>
<dbReference type="EMBL" id="JABEBT010000011">
    <property type="protein sequence ID" value="KAF7638517.1"/>
    <property type="molecule type" value="Genomic_DNA"/>
</dbReference>
<dbReference type="Pfam" id="PF13901">
    <property type="entry name" value="RH_dom"/>
    <property type="match status" value="1"/>
</dbReference>
<evidence type="ECO:0000256" key="1">
    <source>
        <dbReference type="ARBA" id="ARBA00022723"/>
    </source>
</evidence>
<keyword evidence="7" id="KW-1185">Reference proteome</keyword>
<comment type="caution">
    <text evidence="6">The sequence shown here is derived from an EMBL/GenBank/DDBJ whole genome shotgun (WGS) entry which is preliminary data.</text>
</comment>
<name>A0A8S9ZY19_9BILA</name>
<protein>
    <submittedName>
        <fullName evidence="6">RUN domain-containing protein</fullName>
    </submittedName>
</protein>
<dbReference type="PANTHER" id="PTHR12326:SF12">
    <property type="entry name" value="PLECKSTRIN HOMOLOGY AND RUN DOMAIN CONTAINING M1"/>
    <property type="match status" value="1"/>
</dbReference>
<evidence type="ECO:0000313" key="7">
    <source>
        <dbReference type="Proteomes" id="UP000605970"/>
    </source>
</evidence>
<proteinExistence type="predicted"/>
<feature type="domain" description="Rubicon Homology" evidence="5">
    <location>
        <begin position="62"/>
        <end position="294"/>
    </location>
</feature>
<keyword evidence="1" id="KW-0479">Metal-binding</keyword>
<keyword evidence="3" id="KW-0863">Zinc-finger</keyword>
<dbReference type="InterPro" id="IPR025258">
    <property type="entry name" value="RH_dom"/>
</dbReference>
<gene>
    <name evidence="6" type="ORF">Mgra_00001890</name>
</gene>
<reference evidence="6" key="1">
    <citation type="journal article" date="2020" name="Ecol. Evol.">
        <title>Genome structure and content of the rice root-knot nematode (Meloidogyne graminicola).</title>
        <authorList>
            <person name="Phan N.T."/>
            <person name="Danchin E.G.J."/>
            <person name="Klopp C."/>
            <person name="Perfus-Barbeoch L."/>
            <person name="Kozlowski D.K."/>
            <person name="Koutsovoulos G.D."/>
            <person name="Lopez-Roques C."/>
            <person name="Bouchez O."/>
            <person name="Zahm M."/>
            <person name="Besnard G."/>
            <person name="Bellafiore S."/>
        </authorList>
    </citation>
    <scope>NUCLEOTIDE SEQUENCE</scope>
    <source>
        <strain evidence="6">VN-18</strain>
    </source>
</reference>